<evidence type="ECO:0000256" key="4">
    <source>
        <dbReference type="ARBA" id="ARBA00022989"/>
    </source>
</evidence>
<dbReference type="GO" id="GO:0005739">
    <property type="term" value="C:mitochondrion"/>
    <property type="evidence" value="ECO:0007669"/>
    <property type="project" value="TreeGrafter"/>
</dbReference>
<evidence type="ECO:0008006" key="9">
    <source>
        <dbReference type="Google" id="ProtNLM"/>
    </source>
</evidence>
<keyword evidence="5 6" id="KW-0472">Membrane</keyword>
<dbReference type="GO" id="GO:0016020">
    <property type="term" value="C:membrane"/>
    <property type="evidence" value="ECO:0007669"/>
    <property type="project" value="UniProtKB-SubCell"/>
</dbReference>
<evidence type="ECO:0000256" key="3">
    <source>
        <dbReference type="ARBA" id="ARBA00022692"/>
    </source>
</evidence>
<comment type="similarity">
    <text evidence="2 6">Belongs to the peroxisomal membrane protein PXMP2/4 family.</text>
</comment>
<reference evidence="8" key="1">
    <citation type="submission" date="2014-01" db="EMBL/GenBank/DDBJ databases">
        <title>The Genome Sequence of Anopheles farauti FAR1 (V2).</title>
        <authorList>
            <consortium name="The Broad Institute Genomics Platform"/>
            <person name="Neafsey D.E."/>
            <person name="Besansky N."/>
            <person name="Howell P."/>
            <person name="Walton C."/>
            <person name="Young S.K."/>
            <person name="Zeng Q."/>
            <person name="Gargeya S."/>
            <person name="Fitzgerald M."/>
            <person name="Haas B."/>
            <person name="Abouelleil A."/>
            <person name="Allen A.W."/>
            <person name="Alvarado L."/>
            <person name="Arachchi H.M."/>
            <person name="Berlin A.M."/>
            <person name="Chapman S.B."/>
            <person name="Gainer-Dewar J."/>
            <person name="Goldberg J."/>
            <person name="Griggs A."/>
            <person name="Gujja S."/>
            <person name="Hansen M."/>
            <person name="Howarth C."/>
            <person name="Imamovic A."/>
            <person name="Ireland A."/>
            <person name="Larimer J."/>
            <person name="McCowan C."/>
            <person name="Murphy C."/>
            <person name="Pearson M."/>
            <person name="Poon T.W."/>
            <person name="Priest M."/>
            <person name="Roberts A."/>
            <person name="Saif S."/>
            <person name="Shea T."/>
            <person name="Sisk P."/>
            <person name="Sykes S."/>
            <person name="Wortman J."/>
            <person name="Nusbaum C."/>
            <person name="Birren B."/>
        </authorList>
    </citation>
    <scope>NUCLEOTIDE SEQUENCE [LARGE SCALE GENOMIC DNA]</scope>
    <source>
        <strain evidence="8">FAR1</strain>
    </source>
</reference>
<keyword evidence="3 6" id="KW-0812">Transmembrane</keyword>
<evidence type="ECO:0000256" key="6">
    <source>
        <dbReference type="RuleBase" id="RU363053"/>
    </source>
</evidence>
<protein>
    <recommendedName>
        <fullName evidence="9">Mpv17-like protein</fullName>
    </recommendedName>
</protein>
<dbReference type="VEuPathDB" id="VectorBase:AFAF002767"/>
<comment type="subcellular location">
    <subcellularLocation>
        <location evidence="1">Membrane</location>
        <topology evidence="1">Multi-pass membrane protein</topology>
    </subcellularLocation>
</comment>
<dbReference type="PANTHER" id="PTHR11266:SF26">
    <property type="entry name" value="IP08061P"/>
    <property type="match status" value="1"/>
</dbReference>
<evidence type="ECO:0000256" key="5">
    <source>
        <dbReference type="ARBA" id="ARBA00023136"/>
    </source>
</evidence>
<keyword evidence="4 6" id="KW-1133">Transmembrane helix</keyword>
<organism evidence="7 8">
    <name type="scientific">Anopheles farauti</name>
    <dbReference type="NCBI Taxonomy" id="69004"/>
    <lineage>
        <taxon>Eukaryota</taxon>
        <taxon>Metazoa</taxon>
        <taxon>Ecdysozoa</taxon>
        <taxon>Arthropoda</taxon>
        <taxon>Hexapoda</taxon>
        <taxon>Insecta</taxon>
        <taxon>Pterygota</taxon>
        <taxon>Neoptera</taxon>
        <taxon>Endopterygota</taxon>
        <taxon>Diptera</taxon>
        <taxon>Nematocera</taxon>
        <taxon>Culicoidea</taxon>
        <taxon>Culicidae</taxon>
        <taxon>Anophelinae</taxon>
        <taxon>Anopheles</taxon>
    </lineage>
</organism>
<dbReference type="InterPro" id="IPR007248">
    <property type="entry name" value="Mpv17_PMP22"/>
</dbReference>
<dbReference type="Pfam" id="PF04117">
    <property type="entry name" value="Mpv17_PMP22"/>
    <property type="match status" value="1"/>
</dbReference>
<dbReference type="STRING" id="69004.A0A182Q492"/>
<dbReference type="EnsemblMetazoa" id="AFAF002767-RA">
    <property type="protein sequence ID" value="AFAF002767-PA"/>
    <property type="gene ID" value="AFAF002767"/>
</dbReference>
<dbReference type="Proteomes" id="UP000075886">
    <property type="component" value="Unassembled WGS sequence"/>
</dbReference>
<feature type="transmembrane region" description="Helical" evidence="6">
    <location>
        <begin position="174"/>
        <end position="191"/>
    </location>
</feature>
<proteinExistence type="inferred from homology"/>
<reference evidence="7" key="2">
    <citation type="submission" date="2020-05" db="UniProtKB">
        <authorList>
            <consortium name="EnsemblMetazoa"/>
        </authorList>
    </citation>
    <scope>IDENTIFICATION</scope>
    <source>
        <strain evidence="7">FAR1</strain>
    </source>
</reference>
<dbReference type="AlphaFoldDB" id="A0A182Q492"/>
<evidence type="ECO:0000313" key="7">
    <source>
        <dbReference type="EnsemblMetazoa" id="AFAF002767-PA"/>
    </source>
</evidence>
<dbReference type="PANTHER" id="PTHR11266">
    <property type="entry name" value="PEROXISOMAL MEMBRANE PROTEIN 2, PXMP2 MPV17"/>
    <property type="match status" value="1"/>
</dbReference>
<evidence type="ECO:0000256" key="2">
    <source>
        <dbReference type="ARBA" id="ARBA00006824"/>
    </source>
</evidence>
<evidence type="ECO:0000313" key="8">
    <source>
        <dbReference type="Proteomes" id="UP000075886"/>
    </source>
</evidence>
<dbReference type="EMBL" id="AXCN02001192">
    <property type="status" value="NOT_ANNOTATED_CDS"/>
    <property type="molecule type" value="Genomic_DNA"/>
</dbReference>
<sequence>MWATDFQLQSNPRLSCPRSFNMWWKFIVEITNEYKILRGMLSYSALWPIGCLIQQTIEGKRPKNYDWARCIRYSLYGTFVSAPMLYTWMRCANIMWPRTDFRSSLAKAFTEQAAYDPFAIILFFYGMTILERRTQHQAGQEVRDKFWDTYKVGFFYWPVVQTVNFSLVKPKNQIVVAGFFSLIWTTFLAFVKTSHKEKSIEQLEQRA</sequence>
<evidence type="ECO:0000256" key="1">
    <source>
        <dbReference type="ARBA" id="ARBA00004141"/>
    </source>
</evidence>
<keyword evidence="8" id="KW-1185">Reference proteome</keyword>
<accession>A0A182Q492</accession>
<name>A0A182Q492_9DIPT</name>
<feature type="transmembrane region" description="Helical" evidence="6">
    <location>
        <begin position="70"/>
        <end position="89"/>
    </location>
</feature>